<dbReference type="EMBL" id="LFRH01000001">
    <property type="protein sequence ID" value="KTF29279.1"/>
    <property type="molecule type" value="Genomic_DNA"/>
</dbReference>
<dbReference type="PANTHER" id="PTHR39082:SF1">
    <property type="entry name" value="SCAVENGER RECEPTOR CLASS A MEMBER 3"/>
    <property type="match status" value="1"/>
</dbReference>
<gene>
    <name evidence="4" type="ORF">cpL1_0490</name>
</gene>
<dbReference type="Pfam" id="PF02591">
    <property type="entry name" value="Zn_ribbon_9"/>
    <property type="match status" value="1"/>
</dbReference>
<dbReference type="NCBIfam" id="NF047363">
    <property type="entry name" value="Zn_ribbon_CdsZ"/>
    <property type="match status" value="1"/>
</dbReference>
<protein>
    <submittedName>
        <fullName evidence="4">Zinc ribbon domain protein</fullName>
    </submittedName>
</protein>
<dbReference type="Proteomes" id="UP000054301">
    <property type="component" value="Unassembled WGS sequence"/>
</dbReference>
<dbReference type="RefSeq" id="WP_021756428.1">
    <property type="nucleotide sequence ID" value="NZ_CP080401.1"/>
</dbReference>
<dbReference type="GeneID" id="99718567"/>
<proteinExistence type="predicted"/>
<dbReference type="AlphaFoldDB" id="A0AA40U673"/>
<reference evidence="4 5" key="1">
    <citation type="submission" date="2015-06" db="EMBL/GenBank/DDBJ databases">
        <title>More than comparative genomics: Whole genome sequencing reveals elusive C. pecorum plasmid and re-evaluates genetic differences and phylogenetic relationships between C. pecorum from pig, cattle, sheep and koala hosts.</title>
        <authorList>
            <person name="Jelocnik M."/>
            <person name="Bachmann N.L."/>
            <person name="Kaltenboeck B."/>
            <person name="Waugh C."/>
            <person name="Woolford L."/>
            <person name="Speight N."/>
            <person name="Gillett A."/>
            <person name="Higgins D."/>
            <person name="Flanagan C."/>
            <person name="Myers G."/>
            <person name="Timms P."/>
            <person name="Polkinghorne A."/>
        </authorList>
    </citation>
    <scope>NUCLEOTIDE SEQUENCE [LARGE SCALE GENOMIC DNA]</scope>
    <source>
        <strain evidence="4 5">L1</strain>
    </source>
</reference>
<evidence type="ECO:0000313" key="5">
    <source>
        <dbReference type="Proteomes" id="UP000054301"/>
    </source>
</evidence>
<feature type="domain" description="CT398-like coiled coil hairpin" evidence="3">
    <location>
        <begin position="12"/>
        <end position="185"/>
    </location>
</feature>
<feature type="domain" description="C4-type zinc ribbon" evidence="2">
    <location>
        <begin position="198"/>
        <end position="230"/>
    </location>
</feature>
<dbReference type="Pfam" id="PF24481">
    <property type="entry name" value="CT398_CC"/>
    <property type="match status" value="1"/>
</dbReference>
<sequence length="254" mass="29757">MHDTLQSILAIQELDIKMIRLMRVKKEHQKELSKVQSLKADIRRKVQEKESEMETLKNQIKEGENRIQEISEQINKLESQQAAVKKMDEFNALTQEMTAANKERRALEHQLSDLMDKQANSEDLIVSLKESLASTENSSNIIEKEIFDSIKKINEEGKQLLEKRIELKNATDPELFHIYERLLNNKKDRVVVPIENRVCSGCHIVLTPQHENLVRKRDRLIFCEHCSRILYWQESQAATQESSTTKRRRRRAAV</sequence>
<evidence type="ECO:0000259" key="2">
    <source>
        <dbReference type="Pfam" id="PF02591"/>
    </source>
</evidence>
<dbReference type="InterPro" id="IPR056003">
    <property type="entry name" value="CT398_CC_hairpin"/>
</dbReference>
<organism evidence="4 5">
    <name type="scientific">Chlamydia pecorum</name>
    <dbReference type="NCBI Taxonomy" id="85991"/>
    <lineage>
        <taxon>Bacteria</taxon>
        <taxon>Pseudomonadati</taxon>
        <taxon>Chlamydiota</taxon>
        <taxon>Chlamydiia</taxon>
        <taxon>Chlamydiales</taxon>
        <taxon>Chlamydiaceae</taxon>
        <taxon>Chlamydia/Chlamydophila group</taxon>
        <taxon>Chlamydia</taxon>
    </lineage>
</organism>
<comment type="caution">
    <text evidence="4">The sequence shown here is derived from an EMBL/GenBank/DDBJ whole genome shotgun (WGS) entry which is preliminary data.</text>
</comment>
<accession>A0AA40U673</accession>
<dbReference type="Gene3D" id="1.10.287.1490">
    <property type="match status" value="1"/>
</dbReference>
<feature type="coiled-coil region" evidence="1">
    <location>
        <begin position="11"/>
        <end position="117"/>
    </location>
</feature>
<dbReference type="PANTHER" id="PTHR39082">
    <property type="entry name" value="PHOSPHOLIPASE C-BETA-2-RELATED"/>
    <property type="match status" value="1"/>
</dbReference>
<evidence type="ECO:0000256" key="1">
    <source>
        <dbReference type="SAM" id="Coils"/>
    </source>
</evidence>
<dbReference type="InterPro" id="IPR052376">
    <property type="entry name" value="Oxidative_Scav/Glycosyltrans"/>
</dbReference>
<evidence type="ECO:0000259" key="3">
    <source>
        <dbReference type="Pfam" id="PF24481"/>
    </source>
</evidence>
<name>A0AA40U673_9CHLA</name>
<evidence type="ECO:0000313" key="4">
    <source>
        <dbReference type="EMBL" id="KTF29279.1"/>
    </source>
</evidence>
<keyword evidence="1" id="KW-0175">Coiled coil</keyword>
<dbReference type="InterPro" id="IPR003743">
    <property type="entry name" value="Zf-RING_7"/>
</dbReference>